<proteinExistence type="predicted"/>
<dbReference type="AlphaFoldDB" id="A0A1C7LKW7"/>
<feature type="coiled-coil region" evidence="1">
    <location>
        <begin position="9"/>
        <end position="43"/>
    </location>
</feature>
<gene>
    <name evidence="3" type="ORF">A0H81_14851</name>
</gene>
<protein>
    <submittedName>
        <fullName evidence="3">Uncharacterized protein</fullName>
    </submittedName>
</protein>
<evidence type="ECO:0000256" key="2">
    <source>
        <dbReference type="SAM" id="MobiDB-lite"/>
    </source>
</evidence>
<feature type="compositionally biased region" description="Low complexity" evidence="2">
    <location>
        <begin position="53"/>
        <end position="70"/>
    </location>
</feature>
<evidence type="ECO:0000313" key="4">
    <source>
        <dbReference type="Proteomes" id="UP000092993"/>
    </source>
</evidence>
<evidence type="ECO:0000313" key="3">
    <source>
        <dbReference type="EMBL" id="OBZ65168.1"/>
    </source>
</evidence>
<dbReference type="EMBL" id="LUGG01000052">
    <property type="protein sequence ID" value="OBZ65168.1"/>
    <property type="molecule type" value="Genomic_DNA"/>
</dbReference>
<keyword evidence="1" id="KW-0175">Coiled coil</keyword>
<reference evidence="3 4" key="1">
    <citation type="submission" date="2016-03" db="EMBL/GenBank/DDBJ databases">
        <title>Whole genome sequencing of Grifola frondosa 9006-11.</title>
        <authorList>
            <person name="Min B."/>
            <person name="Park H."/>
            <person name="Kim J.-G."/>
            <person name="Cho H."/>
            <person name="Oh Y.-L."/>
            <person name="Kong W.-S."/>
            <person name="Choi I.-G."/>
        </authorList>
    </citation>
    <scope>NUCLEOTIDE SEQUENCE [LARGE SCALE GENOMIC DNA]</scope>
    <source>
        <strain evidence="3 4">9006-11</strain>
    </source>
</reference>
<keyword evidence="4" id="KW-1185">Reference proteome</keyword>
<accession>A0A1C7LKW7</accession>
<evidence type="ECO:0000256" key="1">
    <source>
        <dbReference type="SAM" id="Coils"/>
    </source>
</evidence>
<dbReference type="Proteomes" id="UP000092993">
    <property type="component" value="Unassembled WGS sequence"/>
</dbReference>
<comment type="caution">
    <text evidence="3">The sequence shown here is derived from an EMBL/GenBank/DDBJ whole genome shotgun (WGS) entry which is preliminary data.</text>
</comment>
<feature type="region of interest" description="Disordered" evidence="2">
    <location>
        <begin position="53"/>
        <end position="85"/>
    </location>
</feature>
<name>A0A1C7LKW7_GRIFR</name>
<sequence length="85" mass="9283">MEEVHSDEVEVLKGRISELESLLAEKEEHVTMLQRDMQRLRSATVLASAPPTAAGAYATKRAAPARARMTVRTSTPIHPLDSDVG</sequence>
<organism evidence="3 4">
    <name type="scientific">Grifola frondosa</name>
    <name type="common">Maitake</name>
    <name type="synonym">Polyporus frondosus</name>
    <dbReference type="NCBI Taxonomy" id="5627"/>
    <lineage>
        <taxon>Eukaryota</taxon>
        <taxon>Fungi</taxon>
        <taxon>Dikarya</taxon>
        <taxon>Basidiomycota</taxon>
        <taxon>Agaricomycotina</taxon>
        <taxon>Agaricomycetes</taxon>
        <taxon>Polyporales</taxon>
        <taxon>Grifolaceae</taxon>
        <taxon>Grifola</taxon>
    </lineage>
</organism>